<dbReference type="EMBL" id="JAQGEF010000045">
    <property type="protein sequence ID" value="MDA3616798.1"/>
    <property type="molecule type" value="Genomic_DNA"/>
</dbReference>
<keyword evidence="5" id="KW-0808">Transferase</keyword>
<keyword evidence="14" id="KW-0067">ATP-binding</keyword>
<evidence type="ECO:0000256" key="10">
    <source>
        <dbReference type="ARBA" id="ARBA00023136"/>
    </source>
</evidence>
<dbReference type="SMART" id="SM00387">
    <property type="entry name" value="HATPase_c"/>
    <property type="match status" value="1"/>
</dbReference>
<keyword evidence="7" id="KW-0418">Kinase</keyword>
<feature type="transmembrane region" description="Helical" evidence="11">
    <location>
        <begin position="7"/>
        <end position="28"/>
    </location>
</feature>
<evidence type="ECO:0000313" key="14">
    <source>
        <dbReference type="EMBL" id="MDA3616798.1"/>
    </source>
</evidence>
<dbReference type="SUPFAM" id="SSF55874">
    <property type="entry name" value="ATPase domain of HSP90 chaperone/DNA topoisomerase II/histidine kinase"/>
    <property type="match status" value="1"/>
</dbReference>
<reference evidence="14 15" key="1">
    <citation type="submission" date="2022-12" db="EMBL/GenBank/DDBJ databases">
        <title>Chitinophagaceae gen. sp. nov., a new member of the family Chitinophagaceae, isolated from soil in a chemical factory.</title>
        <authorList>
            <person name="Ke Z."/>
        </authorList>
    </citation>
    <scope>NUCLEOTIDE SEQUENCE [LARGE SCALE GENOMIC DNA]</scope>
    <source>
        <strain evidence="14 15">LY-5</strain>
    </source>
</reference>
<evidence type="ECO:0000313" key="15">
    <source>
        <dbReference type="Proteomes" id="UP001210231"/>
    </source>
</evidence>
<dbReference type="Pfam" id="PF00512">
    <property type="entry name" value="HisKA"/>
    <property type="match status" value="1"/>
</dbReference>
<dbReference type="CDD" id="cd06225">
    <property type="entry name" value="HAMP"/>
    <property type="match status" value="1"/>
</dbReference>
<dbReference type="InterPro" id="IPR003660">
    <property type="entry name" value="HAMP_dom"/>
</dbReference>
<dbReference type="GO" id="GO:0005524">
    <property type="term" value="F:ATP binding"/>
    <property type="evidence" value="ECO:0007669"/>
    <property type="project" value="UniProtKB-KW"/>
</dbReference>
<dbReference type="RefSeq" id="WP_407033128.1">
    <property type="nucleotide sequence ID" value="NZ_JAQGEF010000045.1"/>
</dbReference>
<dbReference type="PRINTS" id="PR00344">
    <property type="entry name" value="BCTRLSENSOR"/>
</dbReference>
<evidence type="ECO:0000256" key="2">
    <source>
        <dbReference type="ARBA" id="ARBA00004141"/>
    </source>
</evidence>
<evidence type="ECO:0000256" key="7">
    <source>
        <dbReference type="ARBA" id="ARBA00022777"/>
    </source>
</evidence>
<dbReference type="EC" id="2.7.13.3" evidence="3"/>
<dbReference type="CDD" id="cd00075">
    <property type="entry name" value="HATPase"/>
    <property type="match status" value="1"/>
</dbReference>
<dbReference type="Gene3D" id="6.10.340.10">
    <property type="match status" value="1"/>
</dbReference>
<dbReference type="InterPro" id="IPR004358">
    <property type="entry name" value="Sig_transdc_His_kin-like_C"/>
</dbReference>
<keyword evidence="9" id="KW-0902">Two-component regulatory system</keyword>
<comment type="subcellular location">
    <subcellularLocation>
        <location evidence="2">Membrane</location>
        <topology evidence="2">Multi-pass membrane protein</topology>
    </subcellularLocation>
</comment>
<sequence length="456" mass="51762">MKIRNKLSILFTILTATILLAFVFVIYATSRQDRESAFYKRLEKEALTKANLFFKAGIDEVTLQNIYRNNQQIINEVEVAIYDTTFHLLYHDAEDIDFVKETSELINQVMQHGIVQFYQNEWQVVGMRYVYENKNYIVTATAFDQYGYKKLDTLLKNSLIIFLVAIAFIYLAGRFLSRKAFEPVKHMTDKAKKISASRLDLRLTSNNSRDEISELANTFNEMLNRLEHSFEAQKNFVSNIAHELRTPLAAIITELELSVNKDRNVAEYKVAIHKALSDSNKLARLSNSLLDLAKASYDPSEIAKKVLRIDELLLDASVLVQRAHPEYKVDIRFAENIDEEETQISVQGNEYLLKVAFVNLIDNGCKFSGNKQCSVSISCNNTDIILQFADQGIGIPESNLKNIFTPFYRGDNRNIADGNGIGLSLTQKIIALHNGTISIATAPHKGTTFTVLLPHL</sequence>
<evidence type="ECO:0000259" key="13">
    <source>
        <dbReference type="PROSITE" id="PS50885"/>
    </source>
</evidence>
<dbReference type="Pfam" id="PF00672">
    <property type="entry name" value="HAMP"/>
    <property type="match status" value="1"/>
</dbReference>
<dbReference type="Gene3D" id="1.10.287.130">
    <property type="match status" value="1"/>
</dbReference>
<dbReference type="InterPro" id="IPR005467">
    <property type="entry name" value="His_kinase_dom"/>
</dbReference>
<evidence type="ECO:0000256" key="4">
    <source>
        <dbReference type="ARBA" id="ARBA00022553"/>
    </source>
</evidence>
<evidence type="ECO:0000256" key="1">
    <source>
        <dbReference type="ARBA" id="ARBA00000085"/>
    </source>
</evidence>
<keyword evidence="8 11" id="KW-1133">Transmembrane helix</keyword>
<dbReference type="PROSITE" id="PS50885">
    <property type="entry name" value="HAMP"/>
    <property type="match status" value="1"/>
</dbReference>
<comment type="caution">
    <text evidence="14">The sequence shown here is derived from an EMBL/GenBank/DDBJ whole genome shotgun (WGS) entry which is preliminary data.</text>
</comment>
<protein>
    <recommendedName>
        <fullName evidence="3">histidine kinase</fullName>
        <ecNumber evidence="3">2.7.13.3</ecNumber>
    </recommendedName>
</protein>
<dbReference type="SMART" id="SM00304">
    <property type="entry name" value="HAMP"/>
    <property type="match status" value="1"/>
</dbReference>
<dbReference type="InterPro" id="IPR003661">
    <property type="entry name" value="HisK_dim/P_dom"/>
</dbReference>
<keyword evidence="10 11" id="KW-0472">Membrane</keyword>
<organism evidence="14 15">
    <name type="scientific">Polluticaenibacter yanchengensis</name>
    <dbReference type="NCBI Taxonomy" id="3014562"/>
    <lineage>
        <taxon>Bacteria</taxon>
        <taxon>Pseudomonadati</taxon>
        <taxon>Bacteroidota</taxon>
        <taxon>Chitinophagia</taxon>
        <taxon>Chitinophagales</taxon>
        <taxon>Chitinophagaceae</taxon>
        <taxon>Polluticaenibacter</taxon>
    </lineage>
</organism>
<evidence type="ECO:0000256" key="9">
    <source>
        <dbReference type="ARBA" id="ARBA00023012"/>
    </source>
</evidence>
<keyword evidence="4" id="KW-0597">Phosphoprotein</keyword>
<comment type="catalytic activity">
    <reaction evidence="1">
        <text>ATP + protein L-histidine = ADP + protein N-phospho-L-histidine.</text>
        <dbReference type="EC" id="2.7.13.3"/>
    </reaction>
</comment>
<gene>
    <name evidence="14" type="ORF">O3P16_18455</name>
</gene>
<evidence type="ECO:0000256" key="8">
    <source>
        <dbReference type="ARBA" id="ARBA00022989"/>
    </source>
</evidence>
<keyword evidence="6 11" id="KW-0812">Transmembrane</keyword>
<dbReference type="InterPro" id="IPR036890">
    <property type="entry name" value="HATPase_C_sf"/>
</dbReference>
<feature type="domain" description="Histidine kinase" evidence="12">
    <location>
        <begin position="239"/>
        <end position="456"/>
    </location>
</feature>
<dbReference type="Gene3D" id="3.30.565.10">
    <property type="entry name" value="Histidine kinase-like ATPase, C-terminal domain"/>
    <property type="match status" value="1"/>
</dbReference>
<evidence type="ECO:0000256" key="3">
    <source>
        <dbReference type="ARBA" id="ARBA00012438"/>
    </source>
</evidence>
<dbReference type="Pfam" id="PF02518">
    <property type="entry name" value="HATPase_c"/>
    <property type="match status" value="1"/>
</dbReference>
<evidence type="ECO:0000256" key="11">
    <source>
        <dbReference type="SAM" id="Phobius"/>
    </source>
</evidence>
<evidence type="ECO:0000259" key="12">
    <source>
        <dbReference type="PROSITE" id="PS50109"/>
    </source>
</evidence>
<name>A0ABT4URI9_9BACT</name>
<dbReference type="InterPro" id="IPR050428">
    <property type="entry name" value="TCS_sensor_his_kinase"/>
</dbReference>
<dbReference type="PROSITE" id="PS50109">
    <property type="entry name" value="HIS_KIN"/>
    <property type="match status" value="1"/>
</dbReference>
<feature type="transmembrane region" description="Helical" evidence="11">
    <location>
        <begin position="159"/>
        <end position="177"/>
    </location>
</feature>
<dbReference type="CDD" id="cd00082">
    <property type="entry name" value="HisKA"/>
    <property type="match status" value="1"/>
</dbReference>
<proteinExistence type="predicted"/>
<dbReference type="PANTHER" id="PTHR45436">
    <property type="entry name" value="SENSOR HISTIDINE KINASE YKOH"/>
    <property type="match status" value="1"/>
</dbReference>
<keyword evidence="15" id="KW-1185">Reference proteome</keyword>
<dbReference type="InterPro" id="IPR003594">
    <property type="entry name" value="HATPase_dom"/>
</dbReference>
<dbReference type="SUPFAM" id="SSF158472">
    <property type="entry name" value="HAMP domain-like"/>
    <property type="match status" value="1"/>
</dbReference>
<feature type="domain" description="HAMP" evidence="13">
    <location>
        <begin position="178"/>
        <end position="231"/>
    </location>
</feature>
<evidence type="ECO:0000256" key="6">
    <source>
        <dbReference type="ARBA" id="ARBA00022692"/>
    </source>
</evidence>
<dbReference type="InterPro" id="IPR036097">
    <property type="entry name" value="HisK_dim/P_sf"/>
</dbReference>
<dbReference type="SMART" id="SM00388">
    <property type="entry name" value="HisKA"/>
    <property type="match status" value="1"/>
</dbReference>
<accession>A0ABT4URI9</accession>
<dbReference type="PANTHER" id="PTHR45436:SF15">
    <property type="entry name" value="SENSOR HISTIDINE KINASE CUSS"/>
    <property type="match status" value="1"/>
</dbReference>
<evidence type="ECO:0000256" key="5">
    <source>
        <dbReference type="ARBA" id="ARBA00022679"/>
    </source>
</evidence>
<keyword evidence="14" id="KW-0547">Nucleotide-binding</keyword>
<dbReference type="Proteomes" id="UP001210231">
    <property type="component" value="Unassembled WGS sequence"/>
</dbReference>
<dbReference type="SUPFAM" id="SSF47384">
    <property type="entry name" value="Homodimeric domain of signal transducing histidine kinase"/>
    <property type="match status" value="1"/>
</dbReference>